<accession>A0A1I2IL98</accession>
<sequence>MKQAEVIDIQTIQDTSLPEITMLPLPSQEELAAQERAEKERKEILKRYRLILRHARPRLKEGDAKKIKKAFEIALEAHKDVRRKSGEPYIYHPLEVARIVVDEMGLGATSIVCALLHDVVEDTEMELKDIEGQFGTKIAKIIDGLTKIKDASDKSLSMQAENFKKMLLTISEDIRVVFIKIADRLHNMRTLESMPRDKQLKIKSETEYVYAPLAHRLGLYTIKSELEDLCLKFSDSATYHAIEDKIKKTQAARDRFIKEFIKPIEEALHRYNFNFTIKSRLKSIFSIWNKMQKQGIPFEEVYDLFAIRVIVDVPLEEEKAACWRIYSIITDFYQPNPNRLRDWISFPKSTGYESLHVTVMSNIGQWVEVQIRTKRMDDIAEMGLAAHWKYKEKNGVSNHESGIEEWLKKVRETLEQNDVNALEFLDEFRRNLFTEEVYVFTPKGDLKTLPMGATILDFAFEIHTEVGARCLGAKVNQRLVPLNYRLKSGDQVEILTSTKIKANEDWLKLVVTTKARNKIREYIKEGKKEIIKEGKEIVMRKLKQMKLAFSHEVLLQLLDYFNSKSESEFFYAVGKGTIDHTLIKKFQDKSEEEKVNRTLPQPNTDVFKADKKTGKKELKEIVIGRQGDKIAYSLSQCCNPIPGDEIFGIVTVSKGIKIHRTNCPNAVNIMASFGDRIIKARWADDKSQVFDVTLKIIGTDRLGLVSDVTRVISNQLKVNITSLSFEVHAGVFEGTISLSVYDTKQADDMTEQLNKIEGVVKVTRYNY</sequence>
<name>A0A1I2IL98_9BACT</name>
<dbReference type="SUPFAM" id="SSF81271">
    <property type="entry name" value="TGS-like"/>
    <property type="match status" value="1"/>
</dbReference>
<evidence type="ECO:0000313" key="4">
    <source>
        <dbReference type="Proteomes" id="UP000199513"/>
    </source>
</evidence>
<dbReference type="Proteomes" id="UP000199513">
    <property type="component" value="Unassembled WGS sequence"/>
</dbReference>
<keyword evidence="3" id="KW-0808">Transferase</keyword>
<dbReference type="NCBIfam" id="TIGR00691">
    <property type="entry name" value="spoT_relA"/>
    <property type="match status" value="1"/>
</dbReference>
<dbReference type="PANTHER" id="PTHR21262:SF31">
    <property type="entry name" value="GTP PYROPHOSPHOKINASE"/>
    <property type="match status" value="1"/>
</dbReference>
<evidence type="ECO:0000259" key="2">
    <source>
        <dbReference type="PROSITE" id="PS51880"/>
    </source>
</evidence>
<protein>
    <submittedName>
        <fullName evidence="3">GTP pyrophosphokinase</fullName>
    </submittedName>
</protein>
<dbReference type="Pfam" id="PF13291">
    <property type="entry name" value="ACT_4"/>
    <property type="match status" value="1"/>
</dbReference>
<dbReference type="InterPro" id="IPR003607">
    <property type="entry name" value="HD/PDEase_dom"/>
</dbReference>
<dbReference type="Pfam" id="PF04607">
    <property type="entry name" value="RelA_SpoT"/>
    <property type="match status" value="1"/>
</dbReference>
<dbReference type="Pfam" id="PF13328">
    <property type="entry name" value="HD_4"/>
    <property type="match status" value="1"/>
</dbReference>
<proteinExistence type="inferred from homology"/>
<dbReference type="InterPro" id="IPR007685">
    <property type="entry name" value="RelA_SpoT"/>
</dbReference>
<dbReference type="GO" id="GO:0016301">
    <property type="term" value="F:kinase activity"/>
    <property type="evidence" value="ECO:0007669"/>
    <property type="project" value="UniProtKB-KW"/>
</dbReference>
<dbReference type="PANTHER" id="PTHR21262">
    <property type="entry name" value="GUANOSINE-3',5'-BIS DIPHOSPHATE 3'-PYROPHOSPHOHYDROLASE"/>
    <property type="match status" value="1"/>
</dbReference>
<dbReference type="CDD" id="cd01668">
    <property type="entry name" value="TGS_RSH"/>
    <property type="match status" value="1"/>
</dbReference>
<dbReference type="SUPFAM" id="SSF81301">
    <property type="entry name" value="Nucleotidyltransferase"/>
    <property type="match status" value="1"/>
</dbReference>
<dbReference type="Gene3D" id="1.10.3210.10">
    <property type="entry name" value="Hypothetical protein af1432"/>
    <property type="match status" value="1"/>
</dbReference>
<feature type="domain" description="TGS" evidence="2">
    <location>
        <begin position="435"/>
        <end position="496"/>
    </location>
</feature>
<dbReference type="InterPro" id="IPR043519">
    <property type="entry name" value="NT_sf"/>
</dbReference>
<dbReference type="Gene3D" id="3.10.20.30">
    <property type="match status" value="1"/>
</dbReference>
<dbReference type="CDD" id="cd05399">
    <property type="entry name" value="NT_Rel-Spo_like"/>
    <property type="match status" value="1"/>
</dbReference>
<dbReference type="InterPro" id="IPR033655">
    <property type="entry name" value="TGS_RelA/SpoT"/>
</dbReference>
<dbReference type="EMBL" id="FONY01000033">
    <property type="protein sequence ID" value="SFF42460.1"/>
    <property type="molecule type" value="Genomic_DNA"/>
</dbReference>
<gene>
    <name evidence="3" type="ORF">SAMN04488541_103316</name>
</gene>
<dbReference type="InterPro" id="IPR045600">
    <property type="entry name" value="RelA/SpoT_AH_RIS"/>
</dbReference>
<dbReference type="SMART" id="SM00954">
    <property type="entry name" value="RelA_SpoT"/>
    <property type="match status" value="1"/>
</dbReference>
<dbReference type="Gene3D" id="3.30.70.260">
    <property type="match status" value="1"/>
</dbReference>
<dbReference type="InterPro" id="IPR004095">
    <property type="entry name" value="TGS"/>
</dbReference>
<keyword evidence="3" id="KW-0418">Kinase</keyword>
<dbReference type="InterPro" id="IPR012675">
    <property type="entry name" value="Beta-grasp_dom_sf"/>
</dbReference>
<dbReference type="Pfam" id="PF02824">
    <property type="entry name" value="TGS"/>
    <property type="match status" value="1"/>
</dbReference>
<comment type="function">
    <text evidence="1">In eubacteria ppGpp (guanosine 3'-diphosphate 5'-diphosphate) is a mediator of the stringent response that coordinates a variety of cellular activities in response to changes in nutritional abundance.</text>
</comment>
<dbReference type="GO" id="GO:0015969">
    <property type="term" value="P:guanosine tetraphosphate metabolic process"/>
    <property type="evidence" value="ECO:0007669"/>
    <property type="project" value="InterPro"/>
</dbReference>
<dbReference type="InterPro" id="IPR012676">
    <property type="entry name" value="TGS-like"/>
</dbReference>
<comment type="similarity">
    <text evidence="1">Belongs to the relA/spoT family.</text>
</comment>
<dbReference type="SMART" id="SM00471">
    <property type="entry name" value="HDc"/>
    <property type="match status" value="1"/>
</dbReference>
<dbReference type="STRING" id="1003.SAMN04488541_103316"/>
<evidence type="ECO:0000256" key="1">
    <source>
        <dbReference type="RuleBase" id="RU003847"/>
    </source>
</evidence>
<dbReference type="InterPro" id="IPR045865">
    <property type="entry name" value="ACT-like_dom_sf"/>
</dbReference>
<dbReference type="FunFam" id="1.10.3210.10:FF:000001">
    <property type="entry name" value="GTP pyrophosphokinase RelA"/>
    <property type="match status" value="1"/>
</dbReference>
<dbReference type="SUPFAM" id="SSF55021">
    <property type="entry name" value="ACT-like"/>
    <property type="match status" value="1"/>
</dbReference>
<reference evidence="3 4" key="1">
    <citation type="submission" date="2016-10" db="EMBL/GenBank/DDBJ databases">
        <authorList>
            <person name="de Groot N.N."/>
        </authorList>
    </citation>
    <scope>NUCLEOTIDE SEQUENCE [LARGE SCALE GENOMIC DNA]</scope>
    <source>
        <strain>GEY</strain>
        <strain evidence="4">DSM 9560</strain>
    </source>
</reference>
<dbReference type="CDD" id="cd00077">
    <property type="entry name" value="HDc"/>
    <property type="match status" value="1"/>
</dbReference>
<dbReference type="InterPro" id="IPR002912">
    <property type="entry name" value="ACT_dom"/>
</dbReference>
<dbReference type="PROSITE" id="PS51880">
    <property type="entry name" value="TGS"/>
    <property type="match status" value="1"/>
</dbReference>
<dbReference type="Pfam" id="PF19296">
    <property type="entry name" value="RelA_AH_RIS"/>
    <property type="match status" value="1"/>
</dbReference>
<dbReference type="CDD" id="cd04876">
    <property type="entry name" value="ACT_RelA-SpoT"/>
    <property type="match status" value="1"/>
</dbReference>
<dbReference type="GO" id="GO:0005886">
    <property type="term" value="C:plasma membrane"/>
    <property type="evidence" value="ECO:0007669"/>
    <property type="project" value="TreeGrafter"/>
</dbReference>
<organism evidence="3 4">
    <name type="scientific">Thermoflexibacter ruber</name>
    <dbReference type="NCBI Taxonomy" id="1003"/>
    <lineage>
        <taxon>Bacteria</taxon>
        <taxon>Pseudomonadati</taxon>
        <taxon>Bacteroidota</taxon>
        <taxon>Cytophagia</taxon>
        <taxon>Cytophagales</taxon>
        <taxon>Thermoflexibacteraceae</taxon>
        <taxon>Thermoflexibacter</taxon>
    </lineage>
</organism>
<evidence type="ECO:0000313" key="3">
    <source>
        <dbReference type="EMBL" id="SFF42460.1"/>
    </source>
</evidence>
<dbReference type="SUPFAM" id="SSF109604">
    <property type="entry name" value="HD-domain/PDEase-like"/>
    <property type="match status" value="1"/>
</dbReference>
<dbReference type="FunFam" id="3.10.20.30:FF:000002">
    <property type="entry name" value="GTP pyrophosphokinase (RelA/SpoT)"/>
    <property type="match status" value="1"/>
</dbReference>
<dbReference type="AlphaFoldDB" id="A0A1I2IL98"/>
<dbReference type="InterPro" id="IPR004811">
    <property type="entry name" value="RelA/Spo_fam"/>
</dbReference>
<dbReference type="Gene3D" id="3.30.460.10">
    <property type="entry name" value="Beta Polymerase, domain 2"/>
    <property type="match status" value="1"/>
</dbReference>
<keyword evidence="4" id="KW-1185">Reference proteome</keyword>